<proteinExistence type="predicted"/>
<gene>
    <name evidence="2" type="ORF">N7539_008416</name>
</gene>
<evidence type="ECO:0000313" key="2">
    <source>
        <dbReference type="EMBL" id="KAJ5475350.1"/>
    </source>
</evidence>
<name>A0A9W9WTQ4_9EURO</name>
<dbReference type="Proteomes" id="UP001148312">
    <property type="component" value="Unassembled WGS sequence"/>
</dbReference>
<dbReference type="AlphaFoldDB" id="A0A9W9WTQ4"/>
<sequence length="162" mass="18547">MQQCSEQGGFGMDAPCHPSPLASEHNRRDLILGLGVDRRDKRHETWRSCPVEGNTEQAMVVKCNVKNNRDNLEKSQLLVFWIASPRKRRAFNDKWAPPVDEKIQDYNSRLRWAPREKFRGQASVAESSSCDWNLQVVRDRTAPSPIHEPYFGGADDAPARQM</sequence>
<dbReference type="RefSeq" id="XP_056787108.1">
    <property type="nucleotide sequence ID" value="XM_056938016.1"/>
</dbReference>
<feature type="region of interest" description="Disordered" evidence="1">
    <location>
        <begin position="1"/>
        <end position="23"/>
    </location>
</feature>
<protein>
    <submittedName>
        <fullName evidence="2">Uncharacterized protein</fullName>
    </submittedName>
</protein>
<dbReference type="GeneID" id="81628266"/>
<organism evidence="2 3">
    <name type="scientific">Penicillium diatomitis</name>
    <dbReference type="NCBI Taxonomy" id="2819901"/>
    <lineage>
        <taxon>Eukaryota</taxon>
        <taxon>Fungi</taxon>
        <taxon>Dikarya</taxon>
        <taxon>Ascomycota</taxon>
        <taxon>Pezizomycotina</taxon>
        <taxon>Eurotiomycetes</taxon>
        <taxon>Eurotiomycetidae</taxon>
        <taxon>Eurotiales</taxon>
        <taxon>Aspergillaceae</taxon>
        <taxon>Penicillium</taxon>
    </lineage>
</organism>
<evidence type="ECO:0000256" key="1">
    <source>
        <dbReference type="SAM" id="MobiDB-lite"/>
    </source>
</evidence>
<dbReference type="EMBL" id="JAPWDQ010000012">
    <property type="protein sequence ID" value="KAJ5475350.1"/>
    <property type="molecule type" value="Genomic_DNA"/>
</dbReference>
<reference evidence="2" key="2">
    <citation type="journal article" date="2023" name="IMA Fungus">
        <title>Comparative genomic study of the Penicillium genus elucidates a diverse pangenome and 15 lateral gene transfer events.</title>
        <authorList>
            <person name="Petersen C."/>
            <person name="Sorensen T."/>
            <person name="Nielsen M.R."/>
            <person name="Sondergaard T.E."/>
            <person name="Sorensen J.L."/>
            <person name="Fitzpatrick D.A."/>
            <person name="Frisvad J.C."/>
            <person name="Nielsen K.L."/>
        </authorList>
    </citation>
    <scope>NUCLEOTIDE SEQUENCE</scope>
    <source>
        <strain evidence="2">IBT 30728</strain>
    </source>
</reference>
<evidence type="ECO:0000313" key="3">
    <source>
        <dbReference type="Proteomes" id="UP001148312"/>
    </source>
</evidence>
<keyword evidence="3" id="KW-1185">Reference proteome</keyword>
<comment type="caution">
    <text evidence="2">The sequence shown here is derived from an EMBL/GenBank/DDBJ whole genome shotgun (WGS) entry which is preliminary data.</text>
</comment>
<reference evidence="2" key="1">
    <citation type="submission" date="2022-12" db="EMBL/GenBank/DDBJ databases">
        <authorList>
            <person name="Petersen C."/>
        </authorList>
    </citation>
    <scope>NUCLEOTIDE SEQUENCE</scope>
    <source>
        <strain evidence="2">IBT 30728</strain>
    </source>
</reference>
<accession>A0A9W9WTQ4</accession>